<feature type="transmembrane region" description="Helical" evidence="1">
    <location>
        <begin position="360"/>
        <end position="383"/>
    </location>
</feature>
<evidence type="ECO:0000313" key="2">
    <source>
        <dbReference type="EMBL" id="GMT11021.1"/>
    </source>
</evidence>
<feature type="transmembrane region" description="Helical" evidence="1">
    <location>
        <begin position="36"/>
        <end position="57"/>
    </location>
</feature>
<keyword evidence="3" id="KW-1185">Reference proteome</keyword>
<accession>A0AAV5UV99</accession>
<feature type="transmembrane region" description="Helical" evidence="1">
    <location>
        <begin position="152"/>
        <end position="173"/>
    </location>
</feature>
<keyword evidence="1" id="KW-1133">Transmembrane helix</keyword>
<name>A0AAV5UV99_9BILA</name>
<feature type="transmembrane region" description="Helical" evidence="1">
    <location>
        <begin position="268"/>
        <end position="289"/>
    </location>
</feature>
<sequence length="404" mass="47399">RLQMGYSKGGTLANVEGMDDLTKITASIISINRRRIFLNSLTLIFEYLLFIGFYFAANEFYGVIGSNELILYQVAPVEFIFSSFILLLRAIGRVNIKDDLPTVYIGMNLLACIQVLRFTMTSYYVGYILYSAQPFAHEFTSDVEIIYNHERMRYLVTISTNWFVCFVFTLLICHMSSIVHKMNALHKIDQYVTVLEKNMRDVTSIKEMKKIEMFVSELECEIEDHMCLGISVKGFGVYYAYFFCNMTTMSLFFFIRRVYKSGIQNVTMSFYFLSFNTAFIAVYLIDIMCPLDESRFSPSSYIAVICQLVMLTRFVMFGWDHKILSLIDHIITPCSFLDKFDYKYDYDGLHHYSRRYLLRWINYVITIVLLVHSIYTTVAYLFIKMRRMENERVESSTENAERVV</sequence>
<gene>
    <name evidence="2" type="ORF">PFISCL1PPCAC_2318</name>
</gene>
<protein>
    <recommendedName>
        <fullName evidence="4">G protein-coupled receptor</fullName>
    </recommendedName>
</protein>
<feature type="transmembrane region" description="Helical" evidence="1">
    <location>
        <begin position="236"/>
        <end position="256"/>
    </location>
</feature>
<dbReference type="AlphaFoldDB" id="A0AAV5UV99"/>
<organism evidence="2 3">
    <name type="scientific">Pristionchus fissidentatus</name>
    <dbReference type="NCBI Taxonomy" id="1538716"/>
    <lineage>
        <taxon>Eukaryota</taxon>
        <taxon>Metazoa</taxon>
        <taxon>Ecdysozoa</taxon>
        <taxon>Nematoda</taxon>
        <taxon>Chromadorea</taxon>
        <taxon>Rhabditida</taxon>
        <taxon>Rhabditina</taxon>
        <taxon>Diplogasteromorpha</taxon>
        <taxon>Diplogasteroidea</taxon>
        <taxon>Neodiplogasteridae</taxon>
        <taxon>Pristionchus</taxon>
    </lineage>
</organism>
<keyword evidence="1" id="KW-0812">Transmembrane</keyword>
<feature type="non-terminal residue" evidence="2">
    <location>
        <position position="1"/>
    </location>
</feature>
<reference evidence="2" key="1">
    <citation type="submission" date="2023-10" db="EMBL/GenBank/DDBJ databases">
        <title>Genome assembly of Pristionchus species.</title>
        <authorList>
            <person name="Yoshida K."/>
            <person name="Sommer R.J."/>
        </authorList>
    </citation>
    <scope>NUCLEOTIDE SEQUENCE</scope>
    <source>
        <strain evidence="2">RS5133</strain>
    </source>
</reference>
<proteinExistence type="predicted"/>
<feature type="transmembrane region" description="Helical" evidence="1">
    <location>
        <begin position="109"/>
        <end position="132"/>
    </location>
</feature>
<keyword evidence="1" id="KW-0472">Membrane</keyword>
<evidence type="ECO:0000313" key="3">
    <source>
        <dbReference type="Proteomes" id="UP001432322"/>
    </source>
</evidence>
<feature type="transmembrane region" description="Helical" evidence="1">
    <location>
        <begin position="301"/>
        <end position="319"/>
    </location>
</feature>
<dbReference type="EMBL" id="BTSY01000001">
    <property type="protein sequence ID" value="GMT11021.1"/>
    <property type="molecule type" value="Genomic_DNA"/>
</dbReference>
<feature type="transmembrane region" description="Helical" evidence="1">
    <location>
        <begin position="69"/>
        <end position="88"/>
    </location>
</feature>
<dbReference type="Proteomes" id="UP001432322">
    <property type="component" value="Unassembled WGS sequence"/>
</dbReference>
<evidence type="ECO:0000256" key="1">
    <source>
        <dbReference type="SAM" id="Phobius"/>
    </source>
</evidence>
<evidence type="ECO:0008006" key="4">
    <source>
        <dbReference type="Google" id="ProtNLM"/>
    </source>
</evidence>
<comment type="caution">
    <text evidence="2">The sequence shown here is derived from an EMBL/GenBank/DDBJ whole genome shotgun (WGS) entry which is preliminary data.</text>
</comment>